<dbReference type="Proteomes" id="UP001642464">
    <property type="component" value="Unassembled WGS sequence"/>
</dbReference>
<evidence type="ECO:0000313" key="2">
    <source>
        <dbReference type="Proteomes" id="UP001642464"/>
    </source>
</evidence>
<feature type="non-terminal residue" evidence="1">
    <location>
        <position position="647"/>
    </location>
</feature>
<proteinExistence type="predicted"/>
<dbReference type="EMBL" id="CAXAMM010002301">
    <property type="protein sequence ID" value="CAK8995629.1"/>
    <property type="molecule type" value="Genomic_DNA"/>
</dbReference>
<protein>
    <submittedName>
        <fullName evidence="1">PPPDE domain-containing protein</fullName>
    </submittedName>
</protein>
<reference evidence="1 2" key="1">
    <citation type="submission" date="2024-02" db="EMBL/GenBank/DDBJ databases">
        <authorList>
            <person name="Chen Y."/>
            <person name="Shah S."/>
            <person name="Dougan E. K."/>
            <person name="Thang M."/>
            <person name="Chan C."/>
        </authorList>
    </citation>
    <scope>NUCLEOTIDE SEQUENCE [LARGE SCALE GENOMIC DNA]</scope>
</reference>
<keyword evidence="2" id="KW-1185">Reference proteome</keyword>
<sequence length="647" mass="71507">AEQLLGGETCETNFLESSDWPLNSLDLHLSLHSTLALRSSSDCHVIFKAEDYISRPLEASWVPVPESELLQDSFQLRIAALGLHVASTLEPVAALREVARAGEGSSIDISYFGHPCYGRPGDKTLKHACVYKCQMLGSPCEDDPIAELLKSMFNSSGFYEEVAWSPQEALEVLGHEWRRQSSLAEADLIVCSGPLALCYLVDILAPATFMVMTLCSQLLWGAPPGEHVGTMLLGQVRLMSHNPRRALVACNLFAASQCLYQTGVELPVVERVAHYLPHGVYWGSTGAESHWKEVLVLRARYWHRLPGQYFMDVLEAFLRTNEFGHNFTFVMAASFGPDELPPEEIARYRAAVLVPNDLTVFAFIEVYALGVPTFVPLPSWLYRLRRAAPFGFLQRSLSLPDLTGVRDRFKYPPFLSNDREDFAAFLHWQQTSELHTRPHVQQFGSVPHLLYITASADLLAISKGMKEYNSQLRNISATCWSSVLQRFSGSSRATPVGIVSSMQTAATSWVDAGGTGLQAVLDCSSDEYGAWNAFRLEFQSNAALGFVVNWELQAMAQSLWNSVQGLPENFAAASALFHQVLLGDAPPGLVLSSGHCHYGLVSALFILARHRKTKADTAELAMRMLGGFAALDFLEDSAWPLSSLVPW</sequence>
<evidence type="ECO:0000313" key="1">
    <source>
        <dbReference type="EMBL" id="CAK8995629.1"/>
    </source>
</evidence>
<comment type="caution">
    <text evidence="1">The sequence shown here is derived from an EMBL/GenBank/DDBJ whole genome shotgun (WGS) entry which is preliminary data.</text>
</comment>
<name>A0ABP0I2H4_9DINO</name>
<accession>A0ABP0I2H4</accession>
<gene>
    <name evidence="1" type="ORF">SCF082_LOCUS4444</name>
</gene>
<organism evidence="1 2">
    <name type="scientific">Durusdinium trenchii</name>
    <dbReference type="NCBI Taxonomy" id="1381693"/>
    <lineage>
        <taxon>Eukaryota</taxon>
        <taxon>Sar</taxon>
        <taxon>Alveolata</taxon>
        <taxon>Dinophyceae</taxon>
        <taxon>Suessiales</taxon>
        <taxon>Symbiodiniaceae</taxon>
        <taxon>Durusdinium</taxon>
    </lineage>
</organism>
<feature type="non-terminal residue" evidence="1">
    <location>
        <position position="1"/>
    </location>
</feature>